<dbReference type="PANTHER" id="PTHR30482:SF10">
    <property type="entry name" value="HIGH-AFFINITY BRANCHED-CHAIN AMINO ACID TRANSPORT PROTEIN BRAE"/>
    <property type="match status" value="1"/>
</dbReference>
<evidence type="ECO:0000256" key="4">
    <source>
        <dbReference type="ARBA" id="ARBA00022989"/>
    </source>
</evidence>
<evidence type="ECO:0000313" key="8">
    <source>
        <dbReference type="Proteomes" id="UP001596328"/>
    </source>
</evidence>
<dbReference type="PANTHER" id="PTHR30482">
    <property type="entry name" value="HIGH-AFFINITY BRANCHED-CHAIN AMINO ACID TRANSPORT SYSTEM PERMEASE"/>
    <property type="match status" value="1"/>
</dbReference>
<dbReference type="EMBL" id="JBHSWU010000271">
    <property type="protein sequence ID" value="MFC6724759.1"/>
    <property type="molecule type" value="Genomic_DNA"/>
</dbReference>
<keyword evidence="8" id="KW-1185">Reference proteome</keyword>
<evidence type="ECO:0000256" key="1">
    <source>
        <dbReference type="ARBA" id="ARBA00004651"/>
    </source>
</evidence>
<keyword evidence="5 6" id="KW-0472">Membrane</keyword>
<dbReference type="GO" id="GO:0005886">
    <property type="term" value="C:plasma membrane"/>
    <property type="evidence" value="ECO:0007669"/>
    <property type="project" value="UniProtKB-SubCell"/>
</dbReference>
<sequence>MSGRLGSLTESRRRLLGVGVVAVLVLAIMPFVTTTYVQEILMTGMVFVILGVSWNLLAGYAGQISLGHAAFFGIGAYVTAWLTTPSGAGLPTAITMPG</sequence>
<evidence type="ECO:0008006" key="9">
    <source>
        <dbReference type="Google" id="ProtNLM"/>
    </source>
</evidence>
<evidence type="ECO:0000313" key="7">
    <source>
        <dbReference type="EMBL" id="MFC6724759.1"/>
    </source>
</evidence>
<gene>
    <name evidence="7" type="ORF">ACFQE1_10315</name>
</gene>
<feature type="non-terminal residue" evidence="7">
    <location>
        <position position="98"/>
    </location>
</feature>
<feature type="transmembrane region" description="Helical" evidence="6">
    <location>
        <begin position="15"/>
        <end position="34"/>
    </location>
</feature>
<comment type="subcellular location">
    <subcellularLocation>
        <location evidence="1">Cell membrane</location>
        <topology evidence="1">Multi-pass membrane protein</topology>
    </subcellularLocation>
</comment>
<comment type="caution">
    <text evidence="7">The sequence shown here is derived from an EMBL/GenBank/DDBJ whole genome shotgun (WGS) entry which is preliminary data.</text>
</comment>
<reference evidence="7 8" key="1">
    <citation type="journal article" date="2019" name="Int. J. Syst. Evol. Microbiol.">
        <title>The Global Catalogue of Microorganisms (GCM) 10K type strain sequencing project: providing services to taxonomists for standard genome sequencing and annotation.</title>
        <authorList>
            <consortium name="The Broad Institute Genomics Platform"/>
            <consortium name="The Broad Institute Genome Sequencing Center for Infectious Disease"/>
            <person name="Wu L."/>
            <person name="Ma J."/>
        </authorList>
    </citation>
    <scope>NUCLEOTIDE SEQUENCE [LARGE SCALE GENOMIC DNA]</scope>
    <source>
        <strain evidence="7 8">NBRC 111368</strain>
    </source>
</reference>
<keyword evidence="3 6" id="KW-0812">Transmembrane</keyword>
<protein>
    <recommendedName>
        <fullName evidence="9">Branched-chain amino acid ABC transporter permease</fullName>
    </recommendedName>
</protein>
<keyword evidence="4 6" id="KW-1133">Transmembrane helix</keyword>
<accession>A0ABD5RZS6</accession>
<feature type="transmembrane region" description="Helical" evidence="6">
    <location>
        <begin position="40"/>
        <end position="57"/>
    </location>
</feature>
<feature type="transmembrane region" description="Helical" evidence="6">
    <location>
        <begin position="64"/>
        <end position="82"/>
    </location>
</feature>
<name>A0ABD5RZS6_9EURY</name>
<dbReference type="Pfam" id="PF02653">
    <property type="entry name" value="BPD_transp_2"/>
    <property type="match status" value="1"/>
</dbReference>
<dbReference type="InterPro" id="IPR001851">
    <property type="entry name" value="ABC_transp_permease"/>
</dbReference>
<proteinExistence type="predicted"/>
<dbReference type="AlphaFoldDB" id="A0ABD5RZS6"/>
<dbReference type="InterPro" id="IPR043428">
    <property type="entry name" value="LivM-like"/>
</dbReference>
<dbReference type="Proteomes" id="UP001596328">
    <property type="component" value="Unassembled WGS sequence"/>
</dbReference>
<keyword evidence="2" id="KW-1003">Cell membrane</keyword>
<evidence type="ECO:0000256" key="3">
    <source>
        <dbReference type="ARBA" id="ARBA00022692"/>
    </source>
</evidence>
<evidence type="ECO:0000256" key="5">
    <source>
        <dbReference type="ARBA" id="ARBA00023136"/>
    </source>
</evidence>
<evidence type="ECO:0000256" key="6">
    <source>
        <dbReference type="SAM" id="Phobius"/>
    </source>
</evidence>
<evidence type="ECO:0000256" key="2">
    <source>
        <dbReference type="ARBA" id="ARBA00022475"/>
    </source>
</evidence>
<organism evidence="7 8">
    <name type="scientific">Halobium palmae</name>
    <dbReference type="NCBI Taxonomy" id="1776492"/>
    <lineage>
        <taxon>Archaea</taxon>
        <taxon>Methanobacteriati</taxon>
        <taxon>Methanobacteriota</taxon>
        <taxon>Stenosarchaea group</taxon>
        <taxon>Halobacteria</taxon>
        <taxon>Halobacteriales</taxon>
        <taxon>Haloferacaceae</taxon>
        <taxon>Halobium</taxon>
    </lineage>
</organism>